<dbReference type="GO" id="GO:0016363">
    <property type="term" value="C:nuclear matrix"/>
    <property type="evidence" value="ECO:0007669"/>
    <property type="project" value="TreeGrafter"/>
</dbReference>
<dbReference type="GeneID" id="25255409"/>
<dbReference type="Gene3D" id="1.25.10.10">
    <property type="entry name" value="Leucine-rich Repeat Variant"/>
    <property type="match status" value="1"/>
</dbReference>
<dbReference type="InterPro" id="IPR040017">
    <property type="entry name" value="XPOT"/>
</dbReference>
<accession>U6KYK5</accession>
<dbReference type="VEuPathDB" id="ToxoDB:ETH_00031700"/>
<gene>
    <name evidence="3" type="ORF">ETH_00031700</name>
</gene>
<sequence>MQVEDFDRAVSALFSQGSAAVNPATRCEAEQYLRGAAGLHAATAAAAAAAPVAIIASDVRCMASCFRSGVLCAAAVCDSSSGTTLLLSALQSRCSFEAKFFALQQLLQLLPQQQHQRQQMAEVLLNVMRLRVCSASAWACSSSSSSSGPETDSTAAQLAAAASDPASSPDAAAVHNKLALLVARLLAAQINDIAEAATAAEQAPAAAGAAAAAAGTKAAFLPLRQLLHQELTALCLHLRKLEDPSVTAVAGQCCACRSPACAAAAGQNLAATLESLRVALRVLLVVHQEYLEDLPASPLSAALKSSFPYDEEVPTNAAAVLCPPPFSPLLLQLLQLLQLTYKESPALASLLQLCCSVTERYVGWIDLLLPPPTESAAEAQRQNRDSRSSSRSPTLLQLLGAAWLSSGFPDAASAIVVFIHRKMEPVARIDLLCRMELAEWLLHRIPLAEIAASPTMILSFGSVVNATVAALTESTAALAERLEATGEGGFLGSSTGSSSPQVACRDPGQLLLQGVTALWAVLPLSVQLLGSGGLEVSSTVVASLSLLFSKAAILQRQSALLLQPSPASRLEDLLLELLQVLVKRLAEVDLLMGAVQQQQQMQEQQQQVIYSTLDDDEVEQLYAYKEALTALYRKACAANPCRVLQWIEEGLQQQLQQLQQQQTPQQRREQQQQLSSLLHMILVMTDDIGDLQEKLKDTSSQLHASLLKLLQLLQNMHASPAFSSAASAENFMRVLVRIAPLFGKHQQHIPEALSLLAGPHGVCSSNNNIAPKACLALLRFVKNCLPYSAAYTRLLLQHLLQQQCLEVPRSSNHSSTSPAAQQRLRPATPPSCNNSSRQEPLAVAAAADVYVVPRAFQVEQQLLLYEAAGVLLGSKQQQAAASRQMQGPAVTHSEERVLLLHALLSKATAAFTTDMAAYSAEASPSAAAAVAVYWARCANAMASLSKGFQPFKIPAAAGGASPEGAAEGSVVVELKKSWVQALELFTNALLVAGVEGSPLEIEGASLLVLPPFLPACIFLLRRLMSLLGPLAASPISAVVPLLYDAILVEADSPAAAAAAANSLQQQQHSPEVAAEHLGGFCMQVLVSLKGPEVVALLLQHLPLILERHLGLYLKAVAAAAQEPNSAELQRECRGVQEQLALLLATAAREAPVALLSFAAASVLPSSSSGNDNGGVPISLSTIEQCVSTAIGHRVSANGNRETSAKHALLQLLHQQQQQLHVLLFASLHRSRGASAVTSKAPQGTPASDEICSTTWRCILLFLLVCCCSGNCPGVSAAAVQAWGQLVAALICRPENLVDAQQQQLLQKLAGLPLELRQVQEAMRDFTCQNIALDAQLRQRRTQAVSAEAPQQFEEVQLLRQQQHQRVQGIDLQRAGQQLALILPLCSLFSVVADLFASLKTDDPQYIKLAADIGGLWRVLAYGIPPGTPQRTATAVAAAAAAEAGAQLRPIFFPLRNGIQQSLKDALVARVGNSACAAAALVDALGQTEGQQVREVIRAWQRQFLSK</sequence>
<dbReference type="RefSeq" id="XP_013233791.1">
    <property type="nucleotide sequence ID" value="XM_013378337.1"/>
</dbReference>
<organism evidence="3 4">
    <name type="scientific">Eimeria tenella</name>
    <name type="common">Coccidian parasite</name>
    <dbReference type="NCBI Taxonomy" id="5802"/>
    <lineage>
        <taxon>Eukaryota</taxon>
        <taxon>Sar</taxon>
        <taxon>Alveolata</taxon>
        <taxon>Apicomplexa</taxon>
        <taxon>Conoidasida</taxon>
        <taxon>Coccidia</taxon>
        <taxon>Eucoccidiorida</taxon>
        <taxon>Eimeriorina</taxon>
        <taxon>Eimeriidae</taxon>
        <taxon>Eimeria</taxon>
    </lineage>
</organism>
<keyword evidence="1" id="KW-0963">Cytoplasm</keyword>
<dbReference type="InterPro" id="IPR011989">
    <property type="entry name" value="ARM-like"/>
</dbReference>
<comment type="similarity">
    <text evidence="1">Belongs to the exportin family.</text>
</comment>
<dbReference type="InterPro" id="IPR016024">
    <property type="entry name" value="ARM-type_fold"/>
</dbReference>
<keyword evidence="1" id="KW-0539">Nucleus</keyword>
<dbReference type="GO" id="GO:0031267">
    <property type="term" value="F:small GTPase binding"/>
    <property type="evidence" value="ECO:0007669"/>
    <property type="project" value="InterPro"/>
</dbReference>
<protein>
    <recommendedName>
        <fullName evidence="1">Exportin-T</fullName>
    </recommendedName>
    <alternativeName>
        <fullName evidence="1">Exportin(tRNA)</fullName>
    </alternativeName>
    <alternativeName>
        <fullName evidence="1">tRNA exportin</fullName>
    </alternativeName>
</protein>
<dbReference type="VEuPathDB" id="ToxoDB:ETH2_1583900"/>
<dbReference type="EMBL" id="HG675748">
    <property type="protein sequence ID" value="CDJ43041.1"/>
    <property type="molecule type" value="Genomic_DNA"/>
</dbReference>
<dbReference type="OrthoDB" id="26399at2759"/>
<dbReference type="GO" id="GO:0005643">
    <property type="term" value="C:nuclear pore"/>
    <property type="evidence" value="ECO:0007669"/>
    <property type="project" value="TreeGrafter"/>
</dbReference>
<evidence type="ECO:0000256" key="1">
    <source>
        <dbReference type="RuleBase" id="RU366037"/>
    </source>
</evidence>
<evidence type="ECO:0000256" key="2">
    <source>
        <dbReference type="SAM" id="MobiDB-lite"/>
    </source>
</evidence>
<dbReference type="PANTHER" id="PTHR15952:SF11">
    <property type="entry name" value="EXPORTIN-T"/>
    <property type="match status" value="1"/>
</dbReference>
<evidence type="ECO:0000313" key="3">
    <source>
        <dbReference type="EMBL" id="CDJ43041.1"/>
    </source>
</evidence>
<feature type="region of interest" description="Disordered" evidence="2">
    <location>
        <begin position="141"/>
        <end position="160"/>
    </location>
</feature>
<name>U6KYK5_EIMTE</name>
<reference evidence="3" key="2">
    <citation type="submission" date="2013-10" db="EMBL/GenBank/DDBJ databases">
        <authorList>
            <person name="Aslett M."/>
        </authorList>
    </citation>
    <scope>NUCLEOTIDE SEQUENCE [LARGE SCALE GENOMIC DNA]</scope>
    <source>
        <strain evidence="3">Houghton</strain>
    </source>
</reference>
<comment type="subcellular location">
    <subcellularLocation>
        <location evidence="1">Nucleus</location>
    </subcellularLocation>
    <subcellularLocation>
        <location evidence="1">Cytoplasm</location>
    </subcellularLocation>
    <text evidence="1">Shuttles between the nucleus and the cytoplasm.</text>
</comment>
<keyword evidence="1" id="KW-0694">RNA-binding</keyword>
<keyword evidence="1" id="KW-0813">Transport</keyword>
<evidence type="ECO:0000313" key="4">
    <source>
        <dbReference type="Proteomes" id="UP000030747"/>
    </source>
</evidence>
<dbReference type="SUPFAM" id="SSF48371">
    <property type="entry name" value="ARM repeat"/>
    <property type="match status" value="1"/>
</dbReference>
<dbReference type="GO" id="GO:0000049">
    <property type="term" value="F:tRNA binding"/>
    <property type="evidence" value="ECO:0007669"/>
    <property type="project" value="UniProtKB-UniRule"/>
</dbReference>
<dbReference type="OMA" id="VEARFWT"/>
<dbReference type="GO" id="GO:0005737">
    <property type="term" value="C:cytoplasm"/>
    <property type="evidence" value="ECO:0007669"/>
    <property type="project" value="UniProtKB-SubCell"/>
</dbReference>
<feature type="compositionally biased region" description="Polar residues" evidence="2">
    <location>
        <begin position="810"/>
        <end position="820"/>
    </location>
</feature>
<keyword evidence="1" id="KW-0820">tRNA-binding</keyword>
<dbReference type="Proteomes" id="UP000030747">
    <property type="component" value="Unassembled WGS sequence"/>
</dbReference>
<dbReference type="PANTHER" id="PTHR15952">
    <property type="entry name" value="EXPORTIN-T/LOS1"/>
    <property type="match status" value="1"/>
</dbReference>
<reference evidence="3" key="1">
    <citation type="submission" date="2013-10" db="EMBL/GenBank/DDBJ databases">
        <title>Genomic analysis of the causative agents of coccidiosis in chickens.</title>
        <authorList>
            <person name="Reid A.J."/>
            <person name="Blake D."/>
            <person name="Billington K."/>
            <person name="Browne H."/>
            <person name="Dunn M."/>
            <person name="Hung S."/>
            <person name="Kawahara F."/>
            <person name="Miranda-Saavedra D."/>
            <person name="Mourier T."/>
            <person name="Nagra H."/>
            <person name="Otto T.D."/>
            <person name="Rawlings N."/>
            <person name="Sanchez A."/>
            <person name="Sanders M."/>
            <person name="Subramaniam C."/>
            <person name="Tay Y."/>
            <person name="Dear P."/>
            <person name="Doerig C."/>
            <person name="Gruber A."/>
            <person name="Parkinson J."/>
            <person name="Shirley M."/>
            <person name="Wan K.L."/>
            <person name="Berriman M."/>
            <person name="Tomley F."/>
            <person name="Pain A."/>
        </authorList>
    </citation>
    <scope>NUCLEOTIDE SEQUENCE [LARGE SCALE GENOMIC DNA]</scope>
    <source>
        <strain evidence="3">Houghton</strain>
    </source>
</reference>
<proteinExistence type="inferred from homology"/>
<comment type="function">
    <text evidence="1">tRNA nucleus export receptor which facilitates tRNA translocation across the nuclear pore complex.</text>
</comment>
<feature type="region of interest" description="Disordered" evidence="2">
    <location>
        <begin position="810"/>
        <end position="836"/>
    </location>
</feature>
<keyword evidence="4" id="KW-1185">Reference proteome</keyword>
<dbReference type="GO" id="GO:0071528">
    <property type="term" value="P:tRNA re-export from nucleus"/>
    <property type="evidence" value="ECO:0007669"/>
    <property type="project" value="UniProtKB-UniRule"/>
</dbReference>